<evidence type="ECO:0000313" key="2">
    <source>
        <dbReference type="Proteomes" id="UP000681720"/>
    </source>
</evidence>
<dbReference type="EMBL" id="CAJOBJ010305757">
    <property type="protein sequence ID" value="CAF5164262.1"/>
    <property type="molecule type" value="Genomic_DNA"/>
</dbReference>
<evidence type="ECO:0000313" key="1">
    <source>
        <dbReference type="EMBL" id="CAF5164262.1"/>
    </source>
</evidence>
<organism evidence="1 2">
    <name type="scientific">Rotaria magnacalcarata</name>
    <dbReference type="NCBI Taxonomy" id="392030"/>
    <lineage>
        <taxon>Eukaryota</taxon>
        <taxon>Metazoa</taxon>
        <taxon>Spiralia</taxon>
        <taxon>Gnathifera</taxon>
        <taxon>Rotifera</taxon>
        <taxon>Eurotatoria</taxon>
        <taxon>Bdelloidea</taxon>
        <taxon>Philodinida</taxon>
        <taxon>Philodinidae</taxon>
        <taxon>Rotaria</taxon>
    </lineage>
</organism>
<protein>
    <submittedName>
        <fullName evidence="1">Uncharacterized protein</fullName>
    </submittedName>
</protein>
<accession>A0A8S3GM01</accession>
<feature type="non-terminal residue" evidence="1">
    <location>
        <position position="1"/>
    </location>
</feature>
<reference evidence="1" key="1">
    <citation type="submission" date="2021-02" db="EMBL/GenBank/DDBJ databases">
        <authorList>
            <person name="Nowell W R."/>
        </authorList>
    </citation>
    <scope>NUCLEOTIDE SEQUENCE</scope>
</reference>
<name>A0A8S3GM01_9BILA</name>
<dbReference type="Proteomes" id="UP000681720">
    <property type="component" value="Unassembled WGS sequence"/>
</dbReference>
<gene>
    <name evidence="1" type="ORF">GIL414_LOCUS66080</name>
</gene>
<sequence length="121" mass="13856">DGWLGFTVSGKIYVDFPKLGFDQAYLKLKNGINQQRKNFQQLTKNQDQLRSDPSITETHLTPIEMTSNNSDGQLSIKMCELTTLYRFVDKGTCDIVPKHQQSEQSSARICQYEWTYAPSSL</sequence>
<comment type="caution">
    <text evidence="1">The sequence shown here is derived from an EMBL/GenBank/DDBJ whole genome shotgun (WGS) entry which is preliminary data.</text>
</comment>
<dbReference type="AlphaFoldDB" id="A0A8S3GM01"/>
<proteinExistence type="predicted"/>